<dbReference type="Proteomes" id="UP001287286">
    <property type="component" value="Unassembled WGS sequence"/>
</dbReference>
<evidence type="ECO:0000313" key="3">
    <source>
        <dbReference type="Proteomes" id="UP001287286"/>
    </source>
</evidence>
<evidence type="ECO:0000313" key="2">
    <source>
        <dbReference type="EMBL" id="KAK4082654.1"/>
    </source>
</evidence>
<name>A0ABR0BKP9_PURLI</name>
<feature type="region of interest" description="Disordered" evidence="1">
    <location>
        <begin position="121"/>
        <end position="157"/>
    </location>
</feature>
<dbReference type="EMBL" id="JAWRVI010000062">
    <property type="protein sequence ID" value="KAK4082654.1"/>
    <property type="molecule type" value="Genomic_DNA"/>
</dbReference>
<evidence type="ECO:0000256" key="1">
    <source>
        <dbReference type="SAM" id="MobiDB-lite"/>
    </source>
</evidence>
<keyword evidence="3" id="KW-1185">Reference proteome</keyword>
<comment type="caution">
    <text evidence="2">The sequence shown here is derived from an EMBL/GenBank/DDBJ whole genome shotgun (WGS) entry which is preliminary data.</text>
</comment>
<accession>A0ABR0BKP9</accession>
<feature type="compositionally biased region" description="Polar residues" evidence="1">
    <location>
        <begin position="192"/>
        <end position="208"/>
    </location>
</feature>
<sequence length="494" mass="52580">MIHPIHPSIGLPLPPIPRRHVGTKVFGGAQGPPASACCCLQRPEGCRSGGSCWDTALELERPACRVSAAATSPHSAAQRPLQGYDLPDDFVWIARLPHTPRCDAVLVPPLSSLSLPLVRPHRQGAHGATRKPCRSRKRRSEDRHACRRGTAVENGAGVASQRALLSSVLTSPPPVTSYISPRPCPPPVWPPQLQNSSSGQTKSITTPLPSERCRQPARCDVSANVSPSPTSHGIRRAAAVAAQPRMEVKATVPLHPPPTADLACLQRRCSRPKDCAQSGHPFLAGGFVCRPIAPRETPARSMPFSQRRQGNVTICRPSVDAGRSPPQPALPAPAPTAAHVASCRLSARLPRLVRLCAVQTLQTPRLEMQLPAAASPATKARTLGIPDRSLRSGNRARLLRLLGTHTDSAPFFDNARGECCTPAVLSILTLSVEDQDIQPSMENKNKGLSFIQLGLLFAFAGVGPALLGVCPKGPQCASPLAHRPPPLPRSSPTL</sequence>
<reference evidence="2 3" key="1">
    <citation type="journal article" date="2024" name="Microbiol. Resour. Announc.">
        <title>Genome annotations for the ascomycete fungi Trichoderma harzianum, Trichoderma aggressivum, and Purpureocillium lilacinum.</title>
        <authorList>
            <person name="Beijen E.P.W."/>
            <person name="Ohm R.A."/>
        </authorList>
    </citation>
    <scope>NUCLEOTIDE SEQUENCE [LARGE SCALE GENOMIC DNA]</scope>
    <source>
        <strain evidence="2 3">CBS 150709</strain>
    </source>
</reference>
<gene>
    <name evidence="2" type="ORF">Purlil1_11074</name>
</gene>
<proteinExistence type="predicted"/>
<feature type="compositionally biased region" description="Basic residues" evidence="1">
    <location>
        <begin position="121"/>
        <end position="138"/>
    </location>
</feature>
<feature type="region of interest" description="Disordered" evidence="1">
    <location>
        <begin position="192"/>
        <end position="215"/>
    </location>
</feature>
<protein>
    <submittedName>
        <fullName evidence="2">Uncharacterized protein</fullName>
    </submittedName>
</protein>
<organism evidence="2 3">
    <name type="scientific">Purpureocillium lilacinum</name>
    <name type="common">Paecilomyces lilacinus</name>
    <dbReference type="NCBI Taxonomy" id="33203"/>
    <lineage>
        <taxon>Eukaryota</taxon>
        <taxon>Fungi</taxon>
        <taxon>Dikarya</taxon>
        <taxon>Ascomycota</taxon>
        <taxon>Pezizomycotina</taxon>
        <taxon>Sordariomycetes</taxon>
        <taxon>Hypocreomycetidae</taxon>
        <taxon>Hypocreales</taxon>
        <taxon>Ophiocordycipitaceae</taxon>
        <taxon>Purpureocillium</taxon>
    </lineage>
</organism>